<comment type="caution">
    <text evidence="9">The sequence shown here is derived from an EMBL/GenBank/DDBJ whole genome shotgun (WGS) entry which is preliminary data.</text>
</comment>
<dbReference type="EMBL" id="BEZZ01000521">
    <property type="protein sequence ID" value="GCC33499.1"/>
    <property type="molecule type" value="Genomic_DNA"/>
</dbReference>
<dbReference type="GO" id="GO:0004069">
    <property type="term" value="F:L-aspartate:2-oxoglutarate aminotransferase activity"/>
    <property type="evidence" value="ECO:0007669"/>
    <property type="project" value="UniProtKB-EC"/>
</dbReference>
<evidence type="ECO:0000256" key="4">
    <source>
        <dbReference type="ARBA" id="ARBA00022576"/>
    </source>
</evidence>
<dbReference type="Gene3D" id="3.40.640.10">
    <property type="entry name" value="Type I PLP-dependent aspartate aminotransferase-like (Major domain)"/>
    <property type="match status" value="1"/>
</dbReference>
<gene>
    <name evidence="9" type="ORF">chiPu_0011969</name>
</gene>
<organism evidence="9 10">
    <name type="scientific">Chiloscyllium punctatum</name>
    <name type="common">Brownbanded bambooshark</name>
    <name type="synonym">Hemiscyllium punctatum</name>
    <dbReference type="NCBI Taxonomy" id="137246"/>
    <lineage>
        <taxon>Eukaryota</taxon>
        <taxon>Metazoa</taxon>
        <taxon>Chordata</taxon>
        <taxon>Craniata</taxon>
        <taxon>Vertebrata</taxon>
        <taxon>Chondrichthyes</taxon>
        <taxon>Elasmobranchii</taxon>
        <taxon>Galeomorphii</taxon>
        <taxon>Galeoidea</taxon>
        <taxon>Orectolobiformes</taxon>
        <taxon>Hemiscylliidae</taxon>
        <taxon>Chiloscyllium</taxon>
    </lineage>
</organism>
<dbReference type="PROSITE" id="PS00105">
    <property type="entry name" value="AA_TRANSFER_CLASS_1"/>
    <property type="match status" value="1"/>
</dbReference>
<dbReference type="Pfam" id="PF00155">
    <property type="entry name" value="Aminotran_1_2"/>
    <property type="match status" value="1"/>
</dbReference>
<evidence type="ECO:0000256" key="5">
    <source>
        <dbReference type="ARBA" id="ARBA00022679"/>
    </source>
</evidence>
<evidence type="ECO:0000256" key="7">
    <source>
        <dbReference type="RuleBase" id="RU000480"/>
    </source>
</evidence>
<dbReference type="InterPro" id="IPR015424">
    <property type="entry name" value="PyrdxlP-dep_Trfase"/>
</dbReference>
<keyword evidence="4 7" id="KW-0032">Aminotransferase</keyword>
<protein>
    <recommendedName>
        <fullName evidence="7">Aspartate aminotransferase</fullName>
        <ecNumber evidence="7">2.6.1.1</ecNumber>
    </recommendedName>
</protein>
<comment type="cofactor">
    <cofactor evidence="1">
        <name>pyridoxal 5'-phosphate</name>
        <dbReference type="ChEBI" id="CHEBI:597326"/>
    </cofactor>
</comment>
<evidence type="ECO:0000256" key="2">
    <source>
        <dbReference type="ARBA" id="ARBA00007441"/>
    </source>
</evidence>
<comment type="subunit">
    <text evidence="3 7">Homodimer.</text>
</comment>
<dbReference type="OMA" id="CISEAVQ"/>
<evidence type="ECO:0000256" key="1">
    <source>
        <dbReference type="ARBA" id="ARBA00001933"/>
    </source>
</evidence>
<dbReference type="GO" id="GO:0005829">
    <property type="term" value="C:cytosol"/>
    <property type="evidence" value="ECO:0007669"/>
    <property type="project" value="TreeGrafter"/>
</dbReference>
<dbReference type="InterPro" id="IPR000796">
    <property type="entry name" value="Asp_trans"/>
</dbReference>
<evidence type="ECO:0000259" key="8">
    <source>
        <dbReference type="Pfam" id="PF00155"/>
    </source>
</evidence>
<comment type="catalytic activity">
    <reaction evidence="7">
        <text>L-aspartate + 2-oxoglutarate = oxaloacetate + L-glutamate</text>
        <dbReference type="Rhea" id="RHEA:21824"/>
        <dbReference type="ChEBI" id="CHEBI:16452"/>
        <dbReference type="ChEBI" id="CHEBI:16810"/>
        <dbReference type="ChEBI" id="CHEBI:29985"/>
        <dbReference type="ChEBI" id="CHEBI:29991"/>
        <dbReference type="EC" id="2.6.1.1"/>
    </reaction>
</comment>
<accession>A0A401SSY4</accession>
<dbReference type="PANTHER" id="PTHR11879">
    <property type="entry name" value="ASPARTATE AMINOTRANSFERASE"/>
    <property type="match status" value="1"/>
</dbReference>
<dbReference type="PANTHER" id="PTHR11879:SF6">
    <property type="entry name" value="ASPARTATE AMINOTRANSFERASE, CYTOPLASMIC 2-RELATED"/>
    <property type="match status" value="1"/>
</dbReference>
<sequence length="267" mass="30343">MGAAFVTAWNTPRRSEAVTMEITPKSQCVNRTASLSVFQETPLRLMSRQRVYNDEYNRDPNPEKMYLGSRGLATGDLNKDAFPVRHFVTERFELLCAQSYSKNFGLCGERVGSLTIVSRDNPSLIRIRSQLMLAARCTWSTPPHLGARIVATILNNPAFFAEWQANLRSMAERLMLVREKLAEELRTLGTLRPLNHIRRQIGLYMFADFKDSEIMYLKKRRHIYLTSIGQINMSLMNSQNLSYVARCISEAVQSGLATSETAQPAEL</sequence>
<evidence type="ECO:0000313" key="9">
    <source>
        <dbReference type="EMBL" id="GCC33499.1"/>
    </source>
</evidence>
<keyword evidence="10" id="KW-1185">Reference proteome</keyword>
<dbReference type="EC" id="2.6.1.1" evidence="7"/>
<dbReference type="AlphaFoldDB" id="A0A401SSY4"/>
<feature type="domain" description="Aminotransferase class I/classII large" evidence="8">
    <location>
        <begin position="72"/>
        <end position="246"/>
    </location>
</feature>
<comment type="miscellaneous">
    <text evidence="7">In eukaryotes there are cytoplasmic, mitochondrial and chloroplastic isozymes.</text>
</comment>
<dbReference type="InterPro" id="IPR015421">
    <property type="entry name" value="PyrdxlP-dep_Trfase_major"/>
</dbReference>
<proteinExistence type="inferred from homology"/>
<dbReference type="Proteomes" id="UP000287033">
    <property type="component" value="Unassembled WGS sequence"/>
</dbReference>
<keyword evidence="5 7" id="KW-0808">Transferase</keyword>
<dbReference type="STRING" id="137246.A0A401SSY4"/>
<dbReference type="InterPro" id="IPR004838">
    <property type="entry name" value="NHTrfase_class1_PyrdxlP-BS"/>
</dbReference>
<dbReference type="SUPFAM" id="SSF53383">
    <property type="entry name" value="PLP-dependent transferases"/>
    <property type="match status" value="1"/>
</dbReference>
<keyword evidence="6" id="KW-0663">Pyridoxal phosphate</keyword>
<dbReference type="PRINTS" id="PR00799">
    <property type="entry name" value="TRANSAMINASE"/>
</dbReference>
<evidence type="ECO:0000313" key="10">
    <source>
        <dbReference type="Proteomes" id="UP000287033"/>
    </source>
</evidence>
<dbReference type="OrthoDB" id="6752799at2759"/>
<dbReference type="GO" id="GO:0006532">
    <property type="term" value="P:aspartate biosynthetic process"/>
    <property type="evidence" value="ECO:0007669"/>
    <property type="project" value="TreeGrafter"/>
</dbReference>
<dbReference type="InterPro" id="IPR004839">
    <property type="entry name" value="Aminotransferase_I/II_large"/>
</dbReference>
<dbReference type="Gene3D" id="3.90.1150.10">
    <property type="entry name" value="Aspartate Aminotransferase, domain 1"/>
    <property type="match status" value="1"/>
</dbReference>
<comment type="similarity">
    <text evidence="2">Belongs to the class-I pyridoxal-phosphate-dependent aminotransferase family.</text>
</comment>
<evidence type="ECO:0000256" key="3">
    <source>
        <dbReference type="ARBA" id="ARBA00011738"/>
    </source>
</evidence>
<dbReference type="GO" id="GO:0030170">
    <property type="term" value="F:pyridoxal phosphate binding"/>
    <property type="evidence" value="ECO:0007669"/>
    <property type="project" value="InterPro"/>
</dbReference>
<evidence type="ECO:0000256" key="6">
    <source>
        <dbReference type="ARBA" id="ARBA00022898"/>
    </source>
</evidence>
<reference evidence="9 10" key="1">
    <citation type="journal article" date="2018" name="Nat. Ecol. Evol.">
        <title>Shark genomes provide insights into elasmobranch evolution and the origin of vertebrates.</title>
        <authorList>
            <person name="Hara Y"/>
            <person name="Yamaguchi K"/>
            <person name="Onimaru K"/>
            <person name="Kadota M"/>
            <person name="Koyanagi M"/>
            <person name="Keeley SD"/>
            <person name="Tatsumi K"/>
            <person name="Tanaka K"/>
            <person name="Motone F"/>
            <person name="Kageyama Y"/>
            <person name="Nozu R"/>
            <person name="Adachi N"/>
            <person name="Nishimura O"/>
            <person name="Nakagawa R"/>
            <person name="Tanegashima C"/>
            <person name="Kiyatake I"/>
            <person name="Matsumoto R"/>
            <person name="Murakumo K"/>
            <person name="Nishida K"/>
            <person name="Terakita A"/>
            <person name="Kuratani S"/>
            <person name="Sato K"/>
            <person name="Hyodo S Kuraku.S."/>
        </authorList>
    </citation>
    <scope>NUCLEOTIDE SEQUENCE [LARGE SCALE GENOMIC DNA]</scope>
</reference>
<name>A0A401SSY4_CHIPU</name>
<dbReference type="InterPro" id="IPR015422">
    <property type="entry name" value="PyrdxlP-dep_Trfase_small"/>
</dbReference>